<dbReference type="Gene3D" id="3.30.565.10">
    <property type="entry name" value="Histidine kinase-like ATPase, C-terminal domain"/>
    <property type="match status" value="1"/>
</dbReference>
<dbReference type="RefSeq" id="WP_390210093.1">
    <property type="nucleotide sequence ID" value="NZ_JBHLXJ010000003.1"/>
</dbReference>
<dbReference type="Gene3D" id="1.10.287.130">
    <property type="match status" value="1"/>
</dbReference>
<dbReference type="PROSITE" id="PS50109">
    <property type="entry name" value="HIS_KIN"/>
    <property type="match status" value="1"/>
</dbReference>
<feature type="domain" description="Response regulatory" evidence="7">
    <location>
        <begin position="457"/>
        <end position="576"/>
    </location>
</feature>
<evidence type="ECO:0000256" key="3">
    <source>
        <dbReference type="ARBA" id="ARBA00022553"/>
    </source>
</evidence>
<dbReference type="InterPro" id="IPR036097">
    <property type="entry name" value="HisK_dim/P_sf"/>
</dbReference>
<dbReference type="Pfam" id="PF00512">
    <property type="entry name" value="HisKA"/>
    <property type="match status" value="1"/>
</dbReference>
<dbReference type="Gene3D" id="3.40.50.2300">
    <property type="match status" value="2"/>
</dbReference>
<dbReference type="PROSITE" id="PS50110">
    <property type="entry name" value="RESPONSE_REGULATORY"/>
    <property type="match status" value="2"/>
</dbReference>
<evidence type="ECO:0000256" key="2">
    <source>
        <dbReference type="ARBA" id="ARBA00012438"/>
    </source>
</evidence>
<dbReference type="Pfam" id="PF02518">
    <property type="entry name" value="HATPase_c"/>
    <property type="match status" value="1"/>
</dbReference>
<dbReference type="SMART" id="SM00388">
    <property type="entry name" value="HisKA"/>
    <property type="match status" value="1"/>
</dbReference>
<evidence type="ECO:0000313" key="9">
    <source>
        <dbReference type="Proteomes" id="UP001589844"/>
    </source>
</evidence>
<dbReference type="PANTHER" id="PTHR43547:SF2">
    <property type="entry name" value="HYBRID SIGNAL TRANSDUCTION HISTIDINE KINASE C"/>
    <property type="match status" value="1"/>
</dbReference>
<feature type="domain" description="Response regulatory" evidence="7">
    <location>
        <begin position="6"/>
        <end position="129"/>
    </location>
</feature>
<dbReference type="PANTHER" id="PTHR43547">
    <property type="entry name" value="TWO-COMPONENT HISTIDINE KINASE"/>
    <property type="match status" value="1"/>
</dbReference>
<proteinExistence type="predicted"/>
<evidence type="ECO:0000259" key="6">
    <source>
        <dbReference type="PROSITE" id="PS50109"/>
    </source>
</evidence>
<dbReference type="CDD" id="cd00075">
    <property type="entry name" value="HATPase"/>
    <property type="match status" value="1"/>
</dbReference>
<evidence type="ECO:0000256" key="1">
    <source>
        <dbReference type="ARBA" id="ARBA00000085"/>
    </source>
</evidence>
<evidence type="ECO:0000256" key="4">
    <source>
        <dbReference type="PROSITE-ProRule" id="PRU00169"/>
    </source>
</evidence>
<comment type="catalytic activity">
    <reaction evidence="1">
        <text>ATP + protein L-histidine = ADP + protein N-phospho-L-histidine.</text>
        <dbReference type="EC" id="2.7.13.3"/>
    </reaction>
</comment>
<dbReference type="SUPFAM" id="SSF52172">
    <property type="entry name" value="CheY-like"/>
    <property type="match status" value="2"/>
</dbReference>
<organism evidence="8 9">
    <name type="scientific">Undibacterium danionis</name>
    <dbReference type="NCBI Taxonomy" id="1812100"/>
    <lineage>
        <taxon>Bacteria</taxon>
        <taxon>Pseudomonadati</taxon>
        <taxon>Pseudomonadota</taxon>
        <taxon>Betaproteobacteria</taxon>
        <taxon>Burkholderiales</taxon>
        <taxon>Oxalobacteraceae</taxon>
        <taxon>Undibacterium</taxon>
    </lineage>
</organism>
<dbReference type="InterPro" id="IPR001789">
    <property type="entry name" value="Sig_transdc_resp-reg_receiver"/>
</dbReference>
<dbReference type="InterPro" id="IPR003594">
    <property type="entry name" value="HATPase_dom"/>
</dbReference>
<comment type="caution">
    <text evidence="8">The sequence shown here is derived from an EMBL/GenBank/DDBJ whole genome shotgun (WGS) entry which is preliminary data.</text>
</comment>
<dbReference type="EC" id="2.7.13.3" evidence="2"/>
<feature type="coiled-coil region" evidence="5">
    <location>
        <begin position="145"/>
        <end position="197"/>
    </location>
</feature>
<dbReference type="SMART" id="SM00448">
    <property type="entry name" value="REC"/>
    <property type="match status" value="2"/>
</dbReference>
<dbReference type="SUPFAM" id="SSF55874">
    <property type="entry name" value="ATPase domain of HSP90 chaperone/DNA topoisomerase II/histidine kinase"/>
    <property type="match status" value="1"/>
</dbReference>
<sequence length="587" mass="64656">MVDSGIILCVDDDTTVLIALRTLLTHAMGHDLAIEIAESGAEALELLTDLEQQGQHLSIVISDFIMPGMRGDELLIQLHHRSPKTITIMLTGQSDFEGVKKVINQANLYRFLEKPFNHDDIILTVKSAILAYEHERTLCEQNQQLRELNNELGLMLSKVQESERLLEQRVIQRTHELDEKNQALQQALQSLEDVERIARHDLKTPLVSIAAAPSLLRAARQLSAHEEDILNMIESASNRALSMVNLSLDLFRMESGSYVFRPAVVDLLSLANSVAMGLRAQAMSKLVTIQVTHDSAPIYVEADDSLCYSILGNLIKNAIEAAPEQSTVQISLHNFVRDTSLSSSLDSPLNSSPNNEQVQLRIHNQGAVPLALREKFFAKYATSGKSGGTGLGTYSSHLLASVQGGTLTMQTSDDEGTTLCLSLPRSQMLPMPEPKKLGVSGLCAATQAALLVGTQHYILLVDDDDFNQMVMGEYIPETAFVFDTAINGRVALEKVMARRPDIIIMDLDMPIMGGMEALTHIRQYQDQTAQVASYIIAYSGNDDAQSFASYLQAGFDACLSKPSSREEVETMLRLACKALSNEIKWTD</sequence>
<dbReference type="CDD" id="cd17546">
    <property type="entry name" value="REC_hyHK_CKI1_RcsC-like"/>
    <property type="match status" value="1"/>
</dbReference>
<dbReference type="InterPro" id="IPR005467">
    <property type="entry name" value="His_kinase_dom"/>
</dbReference>
<dbReference type="SUPFAM" id="SSF47384">
    <property type="entry name" value="Homodimeric domain of signal transducing histidine kinase"/>
    <property type="match status" value="1"/>
</dbReference>
<dbReference type="InterPro" id="IPR003661">
    <property type="entry name" value="HisK_dim/P_dom"/>
</dbReference>
<dbReference type="Proteomes" id="UP001589844">
    <property type="component" value="Unassembled WGS sequence"/>
</dbReference>
<dbReference type="CDD" id="cd00082">
    <property type="entry name" value="HisKA"/>
    <property type="match status" value="1"/>
</dbReference>
<feature type="modified residue" description="4-aspartylphosphate" evidence="4">
    <location>
        <position position="506"/>
    </location>
</feature>
<feature type="modified residue" description="4-aspartylphosphate" evidence="4">
    <location>
        <position position="63"/>
    </location>
</feature>
<dbReference type="EMBL" id="JBHLXJ010000003">
    <property type="protein sequence ID" value="MFC0348865.1"/>
    <property type="molecule type" value="Genomic_DNA"/>
</dbReference>
<dbReference type="SMART" id="SM00387">
    <property type="entry name" value="HATPase_c"/>
    <property type="match status" value="1"/>
</dbReference>
<accession>A0ABV6IAL0</accession>
<reference evidence="8 9" key="1">
    <citation type="submission" date="2024-09" db="EMBL/GenBank/DDBJ databases">
        <authorList>
            <person name="Sun Q."/>
            <person name="Mori K."/>
        </authorList>
    </citation>
    <scope>NUCLEOTIDE SEQUENCE [LARGE SCALE GENOMIC DNA]</scope>
    <source>
        <strain evidence="8 9">CCM 8677</strain>
    </source>
</reference>
<evidence type="ECO:0000256" key="5">
    <source>
        <dbReference type="SAM" id="Coils"/>
    </source>
</evidence>
<evidence type="ECO:0000313" key="8">
    <source>
        <dbReference type="EMBL" id="MFC0348865.1"/>
    </source>
</evidence>
<dbReference type="InterPro" id="IPR036890">
    <property type="entry name" value="HATPase_C_sf"/>
</dbReference>
<dbReference type="InterPro" id="IPR011006">
    <property type="entry name" value="CheY-like_superfamily"/>
</dbReference>
<protein>
    <recommendedName>
        <fullName evidence="2">histidine kinase</fullName>
        <ecNumber evidence="2">2.7.13.3</ecNumber>
    </recommendedName>
</protein>
<keyword evidence="3 4" id="KW-0597">Phosphoprotein</keyword>
<name>A0ABV6IAL0_9BURK</name>
<feature type="domain" description="Histidine kinase" evidence="6">
    <location>
        <begin position="197"/>
        <end position="427"/>
    </location>
</feature>
<evidence type="ECO:0000259" key="7">
    <source>
        <dbReference type="PROSITE" id="PS50110"/>
    </source>
</evidence>
<keyword evidence="9" id="KW-1185">Reference proteome</keyword>
<gene>
    <name evidence="8" type="ORF">ACFFJH_03525</name>
</gene>
<keyword evidence="5" id="KW-0175">Coiled coil</keyword>
<dbReference type="Pfam" id="PF00072">
    <property type="entry name" value="Response_reg"/>
    <property type="match status" value="2"/>
</dbReference>